<protein>
    <submittedName>
        <fullName evidence="1">BRCA1/BRCA2-containing complex subunit 45</fullName>
    </submittedName>
</protein>
<accession>A0A0R3WV32</accession>
<sequence length="343" mass="39159">LLDPDPMLYSFSRLFIDGVKVNFTLTVSHRLQHFLELLAEGCKNYKTCSDWASLDVLPQQEPVDSWILQETMVRLRNFTPIKIRRAQVMYFCVEVFPSTHDQRVANRFVPLRIETSGIDAFVSAPLNPVQLVFTMTHLYPTSGVLTDVKSSFYQSLLRDNTLDCQQWSRREQISDCYGIYHSTREEQKDSDVKKGGLFFGFGDENPITKSLQIYLLNCCYTHQLVKISKVSIYLGQDVLLSPVSVTLAQRNLLFLESWPKHLSNDLVTTDSYIKLHSLIQLNLSSFAMRSLSIHGFYIVSHICALTTALSHYLYGQVWSEVSQYSCELSEDGLGNFFGQTAEG</sequence>
<evidence type="ECO:0000313" key="1">
    <source>
        <dbReference type="WBParaSite" id="TTAC_0000462201-mRNA-1"/>
    </source>
</evidence>
<name>A0A0R3WV32_HYDTA</name>
<dbReference type="STRING" id="6205.A0A0R3WV32"/>
<reference evidence="1" key="1">
    <citation type="submission" date="2017-02" db="UniProtKB">
        <authorList>
            <consortium name="WormBaseParasite"/>
        </authorList>
    </citation>
    <scope>IDENTIFICATION</scope>
</reference>
<dbReference type="WBParaSite" id="TTAC_0000462201-mRNA-1">
    <property type="protein sequence ID" value="TTAC_0000462201-mRNA-1"/>
    <property type="gene ID" value="TTAC_0000462201"/>
</dbReference>
<organism evidence="1">
    <name type="scientific">Hydatigena taeniaeformis</name>
    <name type="common">Feline tapeworm</name>
    <name type="synonym">Taenia taeniaeformis</name>
    <dbReference type="NCBI Taxonomy" id="6205"/>
    <lineage>
        <taxon>Eukaryota</taxon>
        <taxon>Metazoa</taxon>
        <taxon>Spiralia</taxon>
        <taxon>Lophotrochozoa</taxon>
        <taxon>Platyhelminthes</taxon>
        <taxon>Cestoda</taxon>
        <taxon>Eucestoda</taxon>
        <taxon>Cyclophyllidea</taxon>
        <taxon>Taeniidae</taxon>
        <taxon>Hydatigera</taxon>
    </lineage>
</organism>
<proteinExistence type="predicted"/>
<dbReference type="AlphaFoldDB" id="A0A0R3WV32"/>